<dbReference type="PIRSF" id="PIRSF005496">
    <property type="entry name" value="ATP_hel_hrpB"/>
    <property type="match status" value="1"/>
</dbReference>
<keyword evidence="1" id="KW-0547">Nucleotide-binding</keyword>
<evidence type="ECO:0000259" key="6">
    <source>
        <dbReference type="PROSITE" id="PS51192"/>
    </source>
</evidence>
<dbReference type="SMART" id="SM00847">
    <property type="entry name" value="HA2"/>
    <property type="match status" value="1"/>
</dbReference>
<evidence type="ECO:0000256" key="1">
    <source>
        <dbReference type="ARBA" id="ARBA00022741"/>
    </source>
</evidence>
<evidence type="ECO:0000313" key="8">
    <source>
        <dbReference type="EMBL" id="EKV31726.1"/>
    </source>
</evidence>
<dbReference type="STRING" id="1238182.C882_3476"/>
<dbReference type="OrthoDB" id="9805617at2"/>
<keyword evidence="4" id="KW-0067">ATP-binding</keyword>
<feature type="domain" description="Helicase C-terminal" evidence="7">
    <location>
        <begin position="203"/>
        <end position="376"/>
    </location>
</feature>
<keyword evidence="3 8" id="KW-0347">Helicase</keyword>
<dbReference type="Pfam" id="PF04408">
    <property type="entry name" value="WHD_HA2"/>
    <property type="match status" value="1"/>
</dbReference>
<dbReference type="InterPro" id="IPR014001">
    <property type="entry name" value="Helicase_ATP-bd"/>
</dbReference>
<reference evidence="8 9" key="1">
    <citation type="journal article" date="2013" name="Genome Announc.">
        <title>Draft Genome Sequence of an Alphaproteobacterium, Caenispirillum salinarum AK4(T), Isolated from a Solar Saltern.</title>
        <authorList>
            <person name="Khatri I."/>
            <person name="Singh A."/>
            <person name="Korpole S."/>
            <person name="Pinnaka A.K."/>
            <person name="Subramanian S."/>
        </authorList>
    </citation>
    <scope>NUCLEOTIDE SEQUENCE [LARGE SCALE GENOMIC DNA]</scope>
    <source>
        <strain evidence="8 9">AK4</strain>
    </source>
</reference>
<protein>
    <submittedName>
        <fullName evidence="8">ATP-dependent helicase HrpB</fullName>
    </submittedName>
</protein>
<dbReference type="SMART" id="SM00490">
    <property type="entry name" value="HELICc"/>
    <property type="match status" value="1"/>
</dbReference>
<dbReference type="CDD" id="cd17990">
    <property type="entry name" value="DEXHc_HrpB"/>
    <property type="match status" value="1"/>
</dbReference>
<dbReference type="GO" id="GO:0003676">
    <property type="term" value="F:nucleic acid binding"/>
    <property type="evidence" value="ECO:0007669"/>
    <property type="project" value="InterPro"/>
</dbReference>
<gene>
    <name evidence="8" type="ORF">C882_3476</name>
</gene>
<evidence type="ECO:0000256" key="3">
    <source>
        <dbReference type="ARBA" id="ARBA00022806"/>
    </source>
</evidence>
<dbReference type="eggNOG" id="COG1643">
    <property type="taxonomic scope" value="Bacteria"/>
</dbReference>
<organism evidence="8 9">
    <name type="scientific">Caenispirillum salinarum AK4</name>
    <dbReference type="NCBI Taxonomy" id="1238182"/>
    <lineage>
        <taxon>Bacteria</taxon>
        <taxon>Pseudomonadati</taxon>
        <taxon>Pseudomonadota</taxon>
        <taxon>Alphaproteobacteria</taxon>
        <taxon>Rhodospirillales</taxon>
        <taxon>Novispirillaceae</taxon>
        <taxon>Caenispirillum</taxon>
    </lineage>
</organism>
<accession>K9HU17</accession>
<dbReference type="Pfam" id="PF00270">
    <property type="entry name" value="DEAD"/>
    <property type="match status" value="1"/>
</dbReference>
<dbReference type="GO" id="GO:0004386">
    <property type="term" value="F:helicase activity"/>
    <property type="evidence" value="ECO:0007669"/>
    <property type="project" value="UniProtKB-KW"/>
</dbReference>
<evidence type="ECO:0000313" key="9">
    <source>
        <dbReference type="Proteomes" id="UP000009881"/>
    </source>
</evidence>
<evidence type="ECO:0000259" key="7">
    <source>
        <dbReference type="PROSITE" id="PS51194"/>
    </source>
</evidence>
<dbReference type="Pfam" id="PF08482">
    <property type="entry name" value="HrpB_C"/>
    <property type="match status" value="1"/>
</dbReference>
<dbReference type="GO" id="GO:0005524">
    <property type="term" value="F:ATP binding"/>
    <property type="evidence" value="ECO:0007669"/>
    <property type="project" value="UniProtKB-KW"/>
</dbReference>
<dbReference type="PANTHER" id="PTHR43519:SF1">
    <property type="entry name" value="ATP-DEPENDENT RNA HELICASE HRPB"/>
    <property type="match status" value="1"/>
</dbReference>
<dbReference type="SUPFAM" id="SSF52540">
    <property type="entry name" value="P-loop containing nucleoside triphosphate hydrolases"/>
    <property type="match status" value="1"/>
</dbReference>
<dbReference type="InterPro" id="IPR001650">
    <property type="entry name" value="Helicase_C-like"/>
</dbReference>
<dbReference type="RefSeq" id="WP_009539595.1">
    <property type="nucleotide sequence ID" value="NZ_ANHY01000005.1"/>
</dbReference>
<dbReference type="InterPro" id="IPR049614">
    <property type="entry name" value="HrpB_DEXH"/>
</dbReference>
<dbReference type="EMBL" id="ANHY01000005">
    <property type="protein sequence ID" value="EKV31726.1"/>
    <property type="molecule type" value="Genomic_DNA"/>
</dbReference>
<dbReference type="PROSITE" id="PS51194">
    <property type="entry name" value="HELICASE_CTER"/>
    <property type="match status" value="1"/>
</dbReference>
<evidence type="ECO:0000256" key="2">
    <source>
        <dbReference type="ARBA" id="ARBA00022801"/>
    </source>
</evidence>
<dbReference type="FunFam" id="3.40.50.300:FF:002125">
    <property type="entry name" value="ATP-dependent helicase HrpB"/>
    <property type="match status" value="1"/>
</dbReference>
<keyword evidence="9" id="KW-1185">Reference proteome</keyword>
<dbReference type="InterPro" id="IPR013689">
    <property type="entry name" value="RNA_helicase_ATP-dep_HrpB_C"/>
</dbReference>
<dbReference type="InterPro" id="IPR010225">
    <property type="entry name" value="HrpB"/>
</dbReference>
<dbReference type="PROSITE" id="PS51192">
    <property type="entry name" value="HELICASE_ATP_BIND_1"/>
    <property type="match status" value="1"/>
</dbReference>
<dbReference type="GO" id="GO:0016787">
    <property type="term" value="F:hydrolase activity"/>
    <property type="evidence" value="ECO:0007669"/>
    <property type="project" value="UniProtKB-KW"/>
</dbReference>
<evidence type="ECO:0000256" key="5">
    <source>
        <dbReference type="SAM" id="MobiDB-lite"/>
    </source>
</evidence>
<evidence type="ECO:0000256" key="4">
    <source>
        <dbReference type="ARBA" id="ARBA00022840"/>
    </source>
</evidence>
<dbReference type="InterPro" id="IPR011545">
    <property type="entry name" value="DEAD/DEAH_box_helicase_dom"/>
</dbReference>
<dbReference type="Gene3D" id="3.40.50.300">
    <property type="entry name" value="P-loop containing nucleotide triphosphate hydrolases"/>
    <property type="match status" value="2"/>
</dbReference>
<dbReference type="CDD" id="cd18791">
    <property type="entry name" value="SF2_C_RHA"/>
    <property type="match status" value="1"/>
</dbReference>
<dbReference type="AlphaFoldDB" id="K9HU17"/>
<dbReference type="Proteomes" id="UP000009881">
    <property type="component" value="Unassembled WGS sequence"/>
</dbReference>
<dbReference type="InterPro" id="IPR048333">
    <property type="entry name" value="HA2_WH"/>
</dbReference>
<feature type="region of interest" description="Disordered" evidence="5">
    <location>
        <begin position="815"/>
        <end position="834"/>
    </location>
</feature>
<dbReference type="SMART" id="SM00487">
    <property type="entry name" value="DEXDc"/>
    <property type="match status" value="1"/>
</dbReference>
<dbReference type="Gene3D" id="1.20.120.1080">
    <property type="match status" value="1"/>
</dbReference>
<feature type="domain" description="Helicase ATP-binding" evidence="6">
    <location>
        <begin position="17"/>
        <end position="181"/>
    </location>
</feature>
<dbReference type="Pfam" id="PF00271">
    <property type="entry name" value="Helicase_C"/>
    <property type="match status" value="1"/>
</dbReference>
<dbReference type="NCBIfam" id="TIGR01970">
    <property type="entry name" value="DEAH_box_HrpB"/>
    <property type="match status" value="1"/>
</dbReference>
<dbReference type="PATRIC" id="fig|1238182.3.peg.1146"/>
<keyword evidence="2" id="KW-0378">Hydrolase</keyword>
<proteinExistence type="predicted"/>
<name>K9HU17_9PROT</name>
<dbReference type="InterPro" id="IPR007502">
    <property type="entry name" value="Helicase-assoc_dom"/>
</dbReference>
<dbReference type="PANTHER" id="PTHR43519">
    <property type="entry name" value="ATP-DEPENDENT RNA HELICASE HRPB"/>
    <property type="match status" value="1"/>
</dbReference>
<sequence>MRPDQALPIDPLLPDLRHALSASTNVVLQAPPGAGKTTRVPLALLEADWLAGRRIVMLEPRRLAARAAAHRMAATLGEAVGETVGYRIRLDTKVGPKTRIEVVTEGILTRMIQADPELSGYACVIFDEFHERSLNADLGLALALEAQGALRDDLRVLVMSATLDAAPVADLMGGCPVLTSEGRAYPVEVRYDPPPPSRGPRHRLEDHVAGVVRRALEDEPGSVLVFLPGQAEIRRVASALSGAVAKDVDVHPLFGDLPQAKQDAAIEPPPPGRRKVVLATTIAETSLTIEGIRVVVDAGLVRVPRFEPRSGMSRLATVPVSQAAAEQRRGRAGRLEPGACYRCWAEAGHKALPAFGRPEIMEADLAPLALELARWGASDPDALPWLDPPPAAHFAQARDLLQDLGALDEGGRITPHGQAVAALPVHPRLAHMILRAKALGEGPLACLLAAVVSERDVLRGGRSNRDLRARMAVLLKEGDAPADVDPGAVRRVREVARQIARAADVKGQADSASATGLLVALAWPDRVAQRRGGQYRLAQGRGAALPEDDPLAAEDWLAIADVDAGTGPRAKIWLAAPVTPADIEAAFPDGITEGAFVVWDRPAEQVAARHQRRFRALVLDDRALSDAGGADAVGAVCDGIRQIGLHALPWTKETESLRARLRFLREVEGADEGWPDVSDDALLAGLEDWLAPFLSGIARRSQFKTIDLKSALEGLLPWDMRQRLDAEAPTHLRVPSGNRHRLDYSGERPVLPVKLQEMFGARDTPRIAGGRVPVVIHLLSPAGRPLAVTQDLPFFWREVYPGVKAENRGRYIRHPWPDDPLTADPTARLKKKGG</sequence>
<comment type="caution">
    <text evidence="8">The sequence shown here is derived from an EMBL/GenBank/DDBJ whole genome shotgun (WGS) entry which is preliminary data.</text>
</comment>
<dbReference type="InterPro" id="IPR027417">
    <property type="entry name" value="P-loop_NTPase"/>
</dbReference>